<evidence type="ECO:0000256" key="2">
    <source>
        <dbReference type="ARBA" id="ARBA00022723"/>
    </source>
</evidence>
<keyword evidence="2" id="KW-0479">Metal-binding</keyword>
<accession>A0A3M8CHD8</accession>
<sequence length="411" mass="46083">MKRYLVSLWIMLMLVFSLGGMASVQAHAGLMGSTPQEGEVLKTNPGQLSFQFTETLEPDLVSIRLYDWNGIEVRLEQPTLQPGDASRVNVRLPELAQGTYNAIVAVVSEDGHPVEERLSFSIGQKSATVVMPEQRQSDSTYLIVYRHLTQGLLLLGGGMYFVAWRAQRFGLPSFTQVLGMGRQIGWFLMVIGLFFLWFLYDESLPAVSLTTILLQGNWGVLLQSPFAIMLLISLLWLLLLVIPGMVTGWYLFIWALLISTQAFGGHAWGISPVWLSLALRLLHVGTVALWLGALFYLLLTSRQVEQGNPVFKRFFLRMVAIAAILAVLTGALMLAVQTDVGSLLESSMTWNYLLYVKLASFLLMLGIAFRQNRYWRQQNTLQASLLRWELMLGIVAMLAGLWMSHTQYPGT</sequence>
<feature type="transmembrane region" description="Helical" evidence="5">
    <location>
        <begin position="220"/>
        <end position="242"/>
    </location>
</feature>
<dbReference type="InterPro" id="IPR014755">
    <property type="entry name" value="Cu-Rt/internalin_Ig-like"/>
</dbReference>
<dbReference type="GO" id="GO:0042597">
    <property type="term" value="C:periplasmic space"/>
    <property type="evidence" value="ECO:0007669"/>
    <property type="project" value="InterPro"/>
</dbReference>
<dbReference type="Gene3D" id="2.60.40.1220">
    <property type="match status" value="1"/>
</dbReference>
<keyword evidence="4" id="KW-0186">Copper</keyword>
<evidence type="ECO:0000256" key="6">
    <source>
        <dbReference type="SAM" id="SignalP"/>
    </source>
</evidence>
<feature type="transmembrane region" description="Helical" evidence="5">
    <location>
        <begin position="314"/>
        <end position="336"/>
    </location>
</feature>
<comment type="subcellular location">
    <subcellularLocation>
        <location evidence="1">Cell envelope</location>
    </subcellularLocation>
</comment>
<evidence type="ECO:0000256" key="4">
    <source>
        <dbReference type="ARBA" id="ARBA00023008"/>
    </source>
</evidence>
<dbReference type="OrthoDB" id="2353937at2"/>
<name>A0A3M8CHD8_9BACL</name>
<keyword evidence="5" id="KW-1133">Transmembrane helix</keyword>
<evidence type="ECO:0000259" key="7">
    <source>
        <dbReference type="Pfam" id="PF04234"/>
    </source>
</evidence>
<dbReference type="AlphaFoldDB" id="A0A3M8CHD8"/>
<proteinExistence type="predicted"/>
<dbReference type="GO" id="GO:0030313">
    <property type="term" value="C:cell envelope"/>
    <property type="evidence" value="ECO:0007669"/>
    <property type="project" value="UniProtKB-SubCell"/>
</dbReference>
<feature type="domain" description="CopC" evidence="7">
    <location>
        <begin position="27"/>
        <end position="122"/>
    </location>
</feature>
<dbReference type="GO" id="GO:0046688">
    <property type="term" value="P:response to copper ion"/>
    <property type="evidence" value="ECO:0007669"/>
    <property type="project" value="InterPro"/>
</dbReference>
<organism evidence="8 9">
    <name type="scientific">Brevibacillus invocatus</name>
    <dbReference type="NCBI Taxonomy" id="173959"/>
    <lineage>
        <taxon>Bacteria</taxon>
        <taxon>Bacillati</taxon>
        <taxon>Bacillota</taxon>
        <taxon>Bacilli</taxon>
        <taxon>Bacillales</taxon>
        <taxon>Paenibacillaceae</taxon>
        <taxon>Brevibacillus</taxon>
    </lineage>
</organism>
<dbReference type="SUPFAM" id="SSF81296">
    <property type="entry name" value="E set domains"/>
    <property type="match status" value="1"/>
</dbReference>
<gene>
    <name evidence="8" type="ORF">EDM52_09500</name>
</gene>
<dbReference type="PANTHER" id="PTHR34820">
    <property type="entry name" value="INNER MEMBRANE PROTEIN YEBZ"/>
    <property type="match status" value="1"/>
</dbReference>
<feature type="transmembrane region" description="Helical" evidence="5">
    <location>
        <begin position="144"/>
        <end position="163"/>
    </location>
</feature>
<dbReference type="InterPro" id="IPR007348">
    <property type="entry name" value="CopC_dom"/>
</dbReference>
<feature type="chain" id="PRO_5018202996" description="CopC domain-containing protein" evidence="6">
    <location>
        <begin position="29"/>
        <end position="411"/>
    </location>
</feature>
<feature type="transmembrane region" description="Helical" evidence="5">
    <location>
        <begin position="348"/>
        <end position="369"/>
    </location>
</feature>
<feature type="transmembrane region" description="Helical" evidence="5">
    <location>
        <begin position="390"/>
        <end position="408"/>
    </location>
</feature>
<dbReference type="Proteomes" id="UP000282028">
    <property type="component" value="Unassembled WGS sequence"/>
</dbReference>
<evidence type="ECO:0000256" key="3">
    <source>
        <dbReference type="ARBA" id="ARBA00022729"/>
    </source>
</evidence>
<comment type="caution">
    <text evidence="8">The sequence shown here is derived from an EMBL/GenBank/DDBJ whole genome shotgun (WGS) entry which is preliminary data.</text>
</comment>
<reference evidence="8 9" key="1">
    <citation type="submission" date="2018-10" db="EMBL/GenBank/DDBJ databases">
        <title>Phylogenomics of Brevibacillus.</title>
        <authorList>
            <person name="Dunlap C."/>
        </authorList>
    </citation>
    <scope>NUCLEOTIDE SEQUENCE [LARGE SCALE GENOMIC DNA]</scope>
    <source>
        <strain evidence="8 9">JCM 12215</strain>
    </source>
</reference>
<keyword evidence="5" id="KW-0472">Membrane</keyword>
<protein>
    <recommendedName>
        <fullName evidence="7">CopC domain-containing protein</fullName>
    </recommendedName>
</protein>
<evidence type="ECO:0000256" key="5">
    <source>
        <dbReference type="SAM" id="Phobius"/>
    </source>
</evidence>
<feature type="transmembrane region" description="Helical" evidence="5">
    <location>
        <begin position="249"/>
        <end position="271"/>
    </location>
</feature>
<evidence type="ECO:0000256" key="1">
    <source>
        <dbReference type="ARBA" id="ARBA00004196"/>
    </source>
</evidence>
<dbReference type="InterPro" id="IPR032694">
    <property type="entry name" value="CopC/D"/>
</dbReference>
<evidence type="ECO:0000313" key="8">
    <source>
        <dbReference type="EMBL" id="RNB74941.1"/>
    </source>
</evidence>
<evidence type="ECO:0000313" key="9">
    <source>
        <dbReference type="Proteomes" id="UP000282028"/>
    </source>
</evidence>
<keyword evidence="3 6" id="KW-0732">Signal</keyword>
<feature type="transmembrane region" description="Helical" evidence="5">
    <location>
        <begin position="277"/>
        <end position="299"/>
    </location>
</feature>
<dbReference type="GO" id="GO:0005507">
    <property type="term" value="F:copper ion binding"/>
    <property type="evidence" value="ECO:0007669"/>
    <property type="project" value="InterPro"/>
</dbReference>
<dbReference type="PANTHER" id="PTHR34820:SF4">
    <property type="entry name" value="INNER MEMBRANE PROTEIN YEBZ"/>
    <property type="match status" value="1"/>
</dbReference>
<feature type="transmembrane region" description="Helical" evidence="5">
    <location>
        <begin position="184"/>
        <end position="200"/>
    </location>
</feature>
<dbReference type="EMBL" id="RHHR01000013">
    <property type="protein sequence ID" value="RNB74941.1"/>
    <property type="molecule type" value="Genomic_DNA"/>
</dbReference>
<keyword evidence="9" id="KW-1185">Reference proteome</keyword>
<dbReference type="InterPro" id="IPR014756">
    <property type="entry name" value="Ig_E-set"/>
</dbReference>
<dbReference type="GO" id="GO:0005886">
    <property type="term" value="C:plasma membrane"/>
    <property type="evidence" value="ECO:0007669"/>
    <property type="project" value="TreeGrafter"/>
</dbReference>
<dbReference type="Pfam" id="PF04234">
    <property type="entry name" value="CopC"/>
    <property type="match status" value="1"/>
</dbReference>
<dbReference type="GO" id="GO:0006825">
    <property type="term" value="P:copper ion transport"/>
    <property type="evidence" value="ECO:0007669"/>
    <property type="project" value="InterPro"/>
</dbReference>
<keyword evidence="5" id="KW-0812">Transmembrane</keyword>
<feature type="signal peptide" evidence="6">
    <location>
        <begin position="1"/>
        <end position="28"/>
    </location>
</feature>
<dbReference type="RefSeq" id="WP_122908758.1">
    <property type="nucleotide sequence ID" value="NZ_CBCSBE010000005.1"/>
</dbReference>